<sequence>MKIARLLVAVPFVSSSFNNDQRRENVIAPRTFSKTLAASKSLVTFCHKSGTPGISVAVSKGGKIIYATGVGCSDVENLTKCTRDSVFRIASISKSITAVIAAKLMDQGKLDLDKNILVRFDILLFC</sequence>
<proteinExistence type="predicted"/>
<reference evidence="2" key="1">
    <citation type="submission" date="2016-11" db="UniProtKB">
        <authorList>
            <consortium name="WormBaseParasite"/>
        </authorList>
    </citation>
    <scope>IDENTIFICATION</scope>
    <source>
        <strain evidence="2">KR3021</strain>
    </source>
</reference>
<dbReference type="WBParaSite" id="RSKR_0001111600.1">
    <property type="protein sequence ID" value="RSKR_0001111600.1"/>
    <property type="gene ID" value="RSKR_0001111600"/>
</dbReference>
<evidence type="ECO:0000313" key="2">
    <source>
        <dbReference type="WBParaSite" id="RSKR_0001111600.1"/>
    </source>
</evidence>
<organism evidence="1 2">
    <name type="scientific">Rhabditophanes sp. KR3021</name>
    <dbReference type="NCBI Taxonomy" id="114890"/>
    <lineage>
        <taxon>Eukaryota</taxon>
        <taxon>Metazoa</taxon>
        <taxon>Ecdysozoa</taxon>
        <taxon>Nematoda</taxon>
        <taxon>Chromadorea</taxon>
        <taxon>Rhabditida</taxon>
        <taxon>Tylenchina</taxon>
        <taxon>Panagrolaimomorpha</taxon>
        <taxon>Strongyloidoidea</taxon>
        <taxon>Alloionematidae</taxon>
        <taxon>Rhabditophanes</taxon>
    </lineage>
</organism>
<dbReference type="Proteomes" id="UP000095286">
    <property type="component" value="Unplaced"/>
</dbReference>
<name>A0AC35UFR9_9BILA</name>
<accession>A0AC35UFR9</accession>
<protein>
    <submittedName>
        <fullName evidence="2">Beta-lactamase domain-containing protein</fullName>
    </submittedName>
</protein>
<evidence type="ECO:0000313" key="1">
    <source>
        <dbReference type="Proteomes" id="UP000095286"/>
    </source>
</evidence>